<proteinExistence type="inferred from homology"/>
<dbReference type="STRING" id="37001.A0A1A9W1L1"/>
<dbReference type="InterPro" id="IPR013149">
    <property type="entry name" value="ADH-like_C"/>
</dbReference>
<evidence type="ECO:0000256" key="1">
    <source>
        <dbReference type="ARBA" id="ARBA00001947"/>
    </source>
</evidence>
<feature type="domain" description="Alcohol dehydrogenase-like C-terminal" evidence="6">
    <location>
        <begin position="68"/>
        <end position="134"/>
    </location>
</feature>
<keyword evidence="3" id="KW-0479">Metal-binding</keyword>
<accession>A0A1A9W1L1</accession>
<dbReference type="SUPFAM" id="SSF51735">
    <property type="entry name" value="NAD(P)-binding Rossmann-fold domains"/>
    <property type="match status" value="1"/>
</dbReference>
<organism evidence="7 8">
    <name type="scientific">Glossina brevipalpis</name>
    <dbReference type="NCBI Taxonomy" id="37001"/>
    <lineage>
        <taxon>Eukaryota</taxon>
        <taxon>Metazoa</taxon>
        <taxon>Ecdysozoa</taxon>
        <taxon>Arthropoda</taxon>
        <taxon>Hexapoda</taxon>
        <taxon>Insecta</taxon>
        <taxon>Pterygota</taxon>
        <taxon>Neoptera</taxon>
        <taxon>Endopterygota</taxon>
        <taxon>Diptera</taxon>
        <taxon>Brachycera</taxon>
        <taxon>Muscomorpha</taxon>
        <taxon>Hippoboscoidea</taxon>
        <taxon>Glossinidae</taxon>
        <taxon>Glossina</taxon>
    </lineage>
</organism>
<evidence type="ECO:0000313" key="8">
    <source>
        <dbReference type="Proteomes" id="UP000091820"/>
    </source>
</evidence>
<dbReference type="PANTHER" id="PTHR43161:SF9">
    <property type="entry name" value="SORBITOL DEHYDROGENASE"/>
    <property type="match status" value="1"/>
</dbReference>
<evidence type="ECO:0000259" key="6">
    <source>
        <dbReference type="Pfam" id="PF00107"/>
    </source>
</evidence>
<comment type="cofactor">
    <cofactor evidence="1">
        <name>Zn(2+)</name>
        <dbReference type="ChEBI" id="CHEBI:29105"/>
    </cofactor>
</comment>
<keyword evidence="5" id="KW-0560">Oxidoreductase</keyword>
<evidence type="ECO:0000256" key="5">
    <source>
        <dbReference type="ARBA" id="ARBA00023002"/>
    </source>
</evidence>
<protein>
    <submittedName>
        <fullName evidence="7">AlaDh_PNT_C domain-containing protein</fullName>
    </submittedName>
</protein>
<name>A0A1A9W1L1_9MUSC</name>
<dbReference type="Proteomes" id="UP000091820">
    <property type="component" value="Unassembled WGS sequence"/>
</dbReference>
<dbReference type="Gene3D" id="3.40.50.720">
    <property type="entry name" value="NAD(P)-binding Rossmann-like Domain"/>
    <property type="match status" value="1"/>
</dbReference>
<dbReference type="GO" id="GO:0006062">
    <property type="term" value="P:sorbitol catabolic process"/>
    <property type="evidence" value="ECO:0007669"/>
    <property type="project" value="TreeGrafter"/>
</dbReference>
<sequence>MVFCATPPYDGLLNNYYKHPADYCFKLPDHLIMEEGALLEPLSYGVAAFQRSDVRLASEVLIMGGGLIGLATLIVGETIGASKVTVIDKKQDRLDIANSYGAQNVELNNNCNTAEAVQEHMGYTPDKVIDCACSSD</sequence>
<reference evidence="7" key="2">
    <citation type="submission" date="2020-05" db="UniProtKB">
        <authorList>
            <consortium name="EnsemblMetazoa"/>
        </authorList>
    </citation>
    <scope>IDENTIFICATION</scope>
    <source>
        <strain evidence="7">IAEA</strain>
    </source>
</reference>
<keyword evidence="8" id="KW-1185">Reference proteome</keyword>
<dbReference type="AlphaFoldDB" id="A0A1A9W1L1"/>
<dbReference type="GO" id="GO:0046872">
    <property type="term" value="F:metal ion binding"/>
    <property type="evidence" value="ECO:0007669"/>
    <property type="project" value="UniProtKB-KW"/>
</dbReference>
<dbReference type="Pfam" id="PF00107">
    <property type="entry name" value="ADH_zinc_N"/>
    <property type="match status" value="1"/>
</dbReference>
<evidence type="ECO:0000256" key="2">
    <source>
        <dbReference type="ARBA" id="ARBA00008072"/>
    </source>
</evidence>
<keyword evidence="4" id="KW-0862">Zinc</keyword>
<dbReference type="EnsemblMetazoa" id="GBRI003037-RA">
    <property type="protein sequence ID" value="GBRI003037-PA"/>
    <property type="gene ID" value="GBRI003037"/>
</dbReference>
<comment type="similarity">
    <text evidence="2">Belongs to the zinc-containing alcohol dehydrogenase family.</text>
</comment>
<evidence type="ECO:0000256" key="4">
    <source>
        <dbReference type="ARBA" id="ARBA00022833"/>
    </source>
</evidence>
<dbReference type="VEuPathDB" id="VectorBase:GBRI003037"/>
<dbReference type="InterPro" id="IPR036291">
    <property type="entry name" value="NAD(P)-bd_dom_sf"/>
</dbReference>
<dbReference type="Gene3D" id="3.90.180.10">
    <property type="entry name" value="Medium-chain alcohol dehydrogenases, catalytic domain"/>
    <property type="match status" value="1"/>
</dbReference>
<evidence type="ECO:0000313" key="7">
    <source>
        <dbReference type="EnsemblMetazoa" id="GBRI003037-PA"/>
    </source>
</evidence>
<reference evidence="8" key="1">
    <citation type="submission" date="2014-03" db="EMBL/GenBank/DDBJ databases">
        <authorList>
            <person name="Aksoy S."/>
            <person name="Warren W."/>
            <person name="Wilson R.K."/>
        </authorList>
    </citation>
    <scope>NUCLEOTIDE SEQUENCE [LARGE SCALE GENOMIC DNA]</scope>
    <source>
        <strain evidence="8">IAEA</strain>
    </source>
</reference>
<dbReference type="PANTHER" id="PTHR43161">
    <property type="entry name" value="SORBITOL DEHYDROGENASE"/>
    <property type="match status" value="1"/>
</dbReference>
<evidence type="ECO:0000256" key="3">
    <source>
        <dbReference type="ARBA" id="ARBA00022723"/>
    </source>
</evidence>
<dbReference type="GO" id="GO:0003939">
    <property type="term" value="F:L-iditol 2-dehydrogenase (NAD+) activity"/>
    <property type="evidence" value="ECO:0007669"/>
    <property type="project" value="TreeGrafter"/>
</dbReference>